<keyword evidence="1" id="KW-0732">Signal</keyword>
<feature type="signal peptide" evidence="1">
    <location>
        <begin position="1"/>
        <end position="19"/>
    </location>
</feature>
<evidence type="ECO:0000256" key="1">
    <source>
        <dbReference type="SAM" id="SignalP"/>
    </source>
</evidence>
<evidence type="ECO:0000313" key="2">
    <source>
        <dbReference type="EMBL" id="KAB8040493.1"/>
    </source>
</evidence>
<dbReference type="Gene3D" id="3.40.190.10">
    <property type="entry name" value="Periplasmic binding protein-like II"/>
    <property type="match status" value="2"/>
</dbReference>
<dbReference type="SUPFAM" id="SSF53850">
    <property type="entry name" value="Periplasmic binding protein-like II"/>
    <property type="match status" value="1"/>
</dbReference>
<name>A0A6N6VVJ3_9BACT</name>
<reference evidence="2 3" key="1">
    <citation type="submission" date="2019-10" db="EMBL/GenBank/DDBJ databases">
        <title>New species of Slilvanegrellaceae.</title>
        <authorList>
            <person name="Pitt A."/>
            <person name="Hahn M.W."/>
        </authorList>
    </citation>
    <scope>NUCLEOTIDE SEQUENCE [LARGE SCALE GENOMIC DNA]</scope>
    <source>
        <strain evidence="2 3">SP-Ram-0.45-NSY-1</strain>
    </source>
</reference>
<dbReference type="OrthoDB" id="8481290at2"/>
<dbReference type="Proteomes" id="UP000437748">
    <property type="component" value="Unassembled WGS sequence"/>
</dbReference>
<protein>
    <submittedName>
        <fullName evidence="2">Transporter substrate-binding domain-containing protein</fullName>
    </submittedName>
</protein>
<organism evidence="2 3">
    <name type="scientific">Silvanigrella paludirubra</name>
    <dbReference type="NCBI Taxonomy" id="2499159"/>
    <lineage>
        <taxon>Bacteria</taxon>
        <taxon>Pseudomonadati</taxon>
        <taxon>Bdellovibrionota</taxon>
        <taxon>Oligoflexia</taxon>
        <taxon>Silvanigrellales</taxon>
        <taxon>Silvanigrellaceae</taxon>
        <taxon>Silvanigrella</taxon>
    </lineage>
</organism>
<dbReference type="EMBL" id="WFLM01000001">
    <property type="protein sequence ID" value="KAB8040493.1"/>
    <property type="molecule type" value="Genomic_DNA"/>
</dbReference>
<keyword evidence="3" id="KW-1185">Reference proteome</keyword>
<comment type="caution">
    <text evidence="2">The sequence shown here is derived from an EMBL/GenBank/DDBJ whole genome shotgun (WGS) entry which is preliminary data.</text>
</comment>
<accession>A0A6N6VVJ3</accession>
<gene>
    <name evidence="2" type="ORF">GCL60_00835</name>
</gene>
<evidence type="ECO:0000313" key="3">
    <source>
        <dbReference type="Proteomes" id="UP000437748"/>
    </source>
</evidence>
<sequence>MKKLIIRLLLLLFTQNSYSQNQGNIDIAKIMYTENQILGSKILKEIYSKLNINVYFIDLPGFRAIEEVTQGRVVGEVHRPFSFGEEHPMLIRITPAINYMQLKAFSKNKSIKVDGWNSISNYRIGIIKGSVYVEKATKNMPNVFSVNTLEQLIEMNLKDHIDLFITDEYNALIILKRLKQSDKIKPLSKPLTGRIDLYHYINKNYKDIADKVQVVVEKMNKSGELETLNKKLRIESIKNAK</sequence>
<dbReference type="AlphaFoldDB" id="A0A6N6VVJ3"/>
<proteinExistence type="predicted"/>
<dbReference type="RefSeq" id="WP_153418008.1">
    <property type="nucleotide sequence ID" value="NZ_WFLM01000001.1"/>
</dbReference>
<feature type="chain" id="PRO_5026992670" evidence="1">
    <location>
        <begin position="20"/>
        <end position="241"/>
    </location>
</feature>